<evidence type="ECO:0000256" key="1">
    <source>
        <dbReference type="ARBA" id="ARBA00001946"/>
    </source>
</evidence>
<dbReference type="EMBL" id="GG738845">
    <property type="protein sequence ID" value="EFC50375.1"/>
    <property type="molecule type" value="Genomic_DNA"/>
</dbReference>
<dbReference type="eggNOG" id="KOG1626">
    <property type="taxonomic scope" value="Eukaryota"/>
</dbReference>
<dbReference type="Pfam" id="PF00719">
    <property type="entry name" value="Pyrophosphatase"/>
    <property type="match status" value="1"/>
</dbReference>
<sequence>MAHAWHDLSWRCEGGEDVDENDPTKFNALIEIPMGSKVKYELDKDSGLLKVDRILSSSVVYPSNYGFIPQTLGDDNDPLDVLVLMQQAVAPMIFLRARPIGVMGMIDQGEGDDKIVCVHCDDPEYSHYTDISELPPHKLQEMRIFFEDYKKLEKKVVQVTGFQGSKAAREIVAKGIKTYQAYIKEKEKAGESLVSPKLQAYKTFFSD</sequence>
<evidence type="ECO:0000256" key="8">
    <source>
        <dbReference type="ARBA" id="ARBA00040300"/>
    </source>
</evidence>
<evidence type="ECO:0000256" key="3">
    <source>
        <dbReference type="ARBA" id="ARBA00012146"/>
    </source>
</evidence>
<dbReference type="VEuPathDB" id="AmoebaDB:NAEGRDRAFT_34640"/>
<dbReference type="HAMAP" id="MF_00209">
    <property type="entry name" value="Inorganic_PPase"/>
    <property type="match status" value="1"/>
</dbReference>
<dbReference type="GO" id="GO:0005737">
    <property type="term" value="C:cytoplasm"/>
    <property type="evidence" value="ECO:0007669"/>
    <property type="project" value="InterPro"/>
</dbReference>
<dbReference type="EC" id="3.6.1.1" evidence="3"/>
<name>D2UXY7_NAEGR</name>
<dbReference type="OMA" id="IHHVSEF"/>
<evidence type="ECO:0000256" key="6">
    <source>
        <dbReference type="ARBA" id="ARBA00022801"/>
    </source>
</evidence>
<reference evidence="10 11" key="1">
    <citation type="journal article" date="2010" name="Cell">
        <title>The genome of Naegleria gruberi illuminates early eukaryotic versatility.</title>
        <authorList>
            <person name="Fritz-Laylin L.K."/>
            <person name="Prochnik S.E."/>
            <person name="Ginger M.L."/>
            <person name="Dacks J.B."/>
            <person name="Carpenter M.L."/>
            <person name="Field M.C."/>
            <person name="Kuo A."/>
            <person name="Paredez A."/>
            <person name="Chapman J."/>
            <person name="Pham J."/>
            <person name="Shu S."/>
            <person name="Neupane R."/>
            <person name="Cipriano M."/>
            <person name="Mancuso J."/>
            <person name="Tu H."/>
            <person name="Salamov A."/>
            <person name="Lindquist E."/>
            <person name="Shapiro H."/>
            <person name="Lucas S."/>
            <person name="Grigoriev I.V."/>
            <person name="Cande W.Z."/>
            <person name="Fulton C."/>
            <person name="Rokhsar D.S."/>
            <person name="Dawson S.C."/>
        </authorList>
    </citation>
    <scope>NUCLEOTIDE SEQUENCE [LARGE SCALE GENOMIC DNA]</scope>
    <source>
        <strain evidence="10 11">NEG-M</strain>
    </source>
</reference>
<keyword evidence="5" id="KW-0479">Metal-binding</keyword>
<accession>D2UXY7</accession>
<evidence type="ECO:0000313" key="11">
    <source>
        <dbReference type="Proteomes" id="UP000006671"/>
    </source>
</evidence>
<proteinExistence type="inferred from homology"/>
<evidence type="ECO:0000256" key="9">
    <source>
        <dbReference type="ARBA" id="ARBA00047820"/>
    </source>
</evidence>
<evidence type="ECO:0000256" key="7">
    <source>
        <dbReference type="ARBA" id="ARBA00022842"/>
    </source>
</evidence>
<evidence type="ECO:0000256" key="2">
    <source>
        <dbReference type="ARBA" id="ARBA00006220"/>
    </source>
</evidence>
<keyword evidence="11" id="KW-1185">Reference proteome</keyword>
<dbReference type="Proteomes" id="UP000006671">
    <property type="component" value="Unassembled WGS sequence"/>
</dbReference>
<dbReference type="RefSeq" id="XP_002683119.1">
    <property type="nucleotide sequence ID" value="XM_002683073.1"/>
</dbReference>
<comment type="cofactor">
    <cofactor evidence="1">
        <name>Mg(2+)</name>
        <dbReference type="ChEBI" id="CHEBI:18420"/>
    </cofactor>
</comment>
<dbReference type="PROSITE" id="PS00387">
    <property type="entry name" value="PPASE"/>
    <property type="match status" value="1"/>
</dbReference>
<keyword evidence="6" id="KW-0378">Hydrolase</keyword>
<evidence type="ECO:0000256" key="5">
    <source>
        <dbReference type="ARBA" id="ARBA00022723"/>
    </source>
</evidence>
<dbReference type="GeneID" id="8863935"/>
<dbReference type="GO" id="GO:0000287">
    <property type="term" value="F:magnesium ion binding"/>
    <property type="evidence" value="ECO:0007669"/>
    <property type="project" value="InterPro"/>
</dbReference>
<organism evidence="11">
    <name type="scientific">Naegleria gruberi</name>
    <name type="common">Amoeba</name>
    <dbReference type="NCBI Taxonomy" id="5762"/>
    <lineage>
        <taxon>Eukaryota</taxon>
        <taxon>Discoba</taxon>
        <taxon>Heterolobosea</taxon>
        <taxon>Tetramitia</taxon>
        <taxon>Eutetramitia</taxon>
        <taxon>Vahlkampfiidae</taxon>
        <taxon>Naegleria</taxon>
    </lineage>
</organism>
<dbReference type="SUPFAM" id="SSF50324">
    <property type="entry name" value="Inorganic pyrophosphatase"/>
    <property type="match status" value="1"/>
</dbReference>
<protein>
    <recommendedName>
        <fullName evidence="8">Inorganic pyrophosphatase</fullName>
        <ecNumber evidence="3">3.6.1.1</ecNumber>
    </recommendedName>
</protein>
<evidence type="ECO:0000256" key="4">
    <source>
        <dbReference type="ARBA" id="ARBA00022490"/>
    </source>
</evidence>
<dbReference type="PANTHER" id="PTHR10286">
    <property type="entry name" value="INORGANIC PYROPHOSPHATASE"/>
    <property type="match status" value="1"/>
</dbReference>
<evidence type="ECO:0000313" key="10">
    <source>
        <dbReference type="EMBL" id="EFC50375.1"/>
    </source>
</evidence>
<dbReference type="InterPro" id="IPR036649">
    <property type="entry name" value="Pyrophosphatase_sf"/>
</dbReference>
<dbReference type="KEGG" id="ngr:NAEGRDRAFT_34640"/>
<gene>
    <name evidence="10" type="ORF">NAEGRDRAFT_34640</name>
</gene>
<keyword evidence="4" id="KW-0963">Cytoplasm</keyword>
<dbReference type="GO" id="GO:0004427">
    <property type="term" value="F:inorganic diphosphate phosphatase activity"/>
    <property type="evidence" value="ECO:0007669"/>
    <property type="project" value="UniProtKB-EC"/>
</dbReference>
<dbReference type="AlphaFoldDB" id="D2UXY7"/>
<dbReference type="OrthoDB" id="1608002at2759"/>
<comment type="catalytic activity">
    <reaction evidence="9">
        <text>diphosphate + H2O = 2 phosphate + H(+)</text>
        <dbReference type="Rhea" id="RHEA:24576"/>
        <dbReference type="ChEBI" id="CHEBI:15377"/>
        <dbReference type="ChEBI" id="CHEBI:15378"/>
        <dbReference type="ChEBI" id="CHEBI:33019"/>
        <dbReference type="ChEBI" id="CHEBI:43474"/>
        <dbReference type="EC" id="3.6.1.1"/>
    </reaction>
</comment>
<dbReference type="FunFam" id="3.90.80.10:FF:000003">
    <property type="entry name" value="Inorganic pyrophosphatase"/>
    <property type="match status" value="1"/>
</dbReference>
<dbReference type="STRING" id="5762.D2UXY7"/>
<dbReference type="Gene3D" id="3.90.80.10">
    <property type="entry name" value="Inorganic pyrophosphatase"/>
    <property type="match status" value="1"/>
</dbReference>
<dbReference type="GO" id="GO:0006796">
    <property type="term" value="P:phosphate-containing compound metabolic process"/>
    <property type="evidence" value="ECO:0007669"/>
    <property type="project" value="InterPro"/>
</dbReference>
<keyword evidence="7" id="KW-0460">Magnesium</keyword>
<comment type="similarity">
    <text evidence="2">Belongs to the PPase family.</text>
</comment>
<dbReference type="InterPro" id="IPR008162">
    <property type="entry name" value="Pyrophosphatase"/>
</dbReference>
<dbReference type="CDD" id="cd00412">
    <property type="entry name" value="pyrophosphatase"/>
    <property type="match status" value="1"/>
</dbReference>
<dbReference type="InParanoid" id="D2UXY7"/>